<organism evidence="2 3">
    <name type="scientific">Anaerosphaera aminiphila DSM 21120</name>
    <dbReference type="NCBI Taxonomy" id="1120995"/>
    <lineage>
        <taxon>Bacteria</taxon>
        <taxon>Bacillati</taxon>
        <taxon>Bacillota</taxon>
        <taxon>Tissierellia</taxon>
        <taxon>Tissierellales</taxon>
        <taxon>Peptoniphilaceae</taxon>
        <taxon>Anaerosphaera</taxon>
    </lineage>
</organism>
<dbReference type="RefSeq" id="WP_073184815.1">
    <property type="nucleotide sequence ID" value="NZ_FQXI01000008.1"/>
</dbReference>
<proteinExistence type="predicted"/>
<feature type="transmembrane region" description="Helical" evidence="1">
    <location>
        <begin position="6"/>
        <end position="24"/>
    </location>
</feature>
<dbReference type="STRING" id="1120995.SAMN02745245_01280"/>
<keyword evidence="1" id="KW-1133">Transmembrane helix</keyword>
<keyword evidence="3" id="KW-1185">Reference proteome</keyword>
<protein>
    <submittedName>
        <fullName evidence="2">Uncharacterized protein</fullName>
    </submittedName>
</protein>
<evidence type="ECO:0000313" key="3">
    <source>
        <dbReference type="Proteomes" id="UP000184032"/>
    </source>
</evidence>
<accession>A0A1M5SSX2</accession>
<evidence type="ECO:0000313" key="2">
    <source>
        <dbReference type="EMBL" id="SHH41537.1"/>
    </source>
</evidence>
<keyword evidence="1" id="KW-0472">Membrane</keyword>
<gene>
    <name evidence="2" type="ORF">SAMN02745245_01280</name>
</gene>
<keyword evidence="1" id="KW-0812">Transmembrane</keyword>
<dbReference type="OrthoDB" id="9880142at2"/>
<reference evidence="2 3" key="1">
    <citation type="submission" date="2016-11" db="EMBL/GenBank/DDBJ databases">
        <authorList>
            <person name="Jaros S."/>
            <person name="Januszkiewicz K."/>
            <person name="Wedrychowicz H."/>
        </authorList>
    </citation>
    <scope>NUCLEOTIDE SEQUENCE [LARGE SCALE GENOMIC DNA]</scope>
    <source>
        <strain evidence="2 3">DSM 21120</strain>
    </source>
</reference>
<dbReference type="AlphaFoldDB" id="A0A1M5SSX2"/>
<evidence type="ECO:0000256" key="1">
    <source>
        <dbReference type="SAM" id="Phobius"/>
    </source>
</evidence>
<name>A0A1M5SSX2_9FIRM</name>
<dbReference type="Proteomes" id="UP000184032">
    <property type="component" value="Unassembled WGS sequence"/>
</dbReference>
<dbReference type="EMBL" id="FQXI01000008">
    <property type="protein sequence ID" value="SHH41537.1"/>
    <property type="molecule type" value="Genomic_DNA"/>
</dbReference>
<sequence>MKKKYIVIFIVVLFIVGVALYLFFPHPYIKPIKAEQNLEDFIIEESYVKLKNSSSNQIFYYKVKARKAKSFSIDVYKGDKNNLKATAQIFENFENLNKNNFQVGVGTISNTPVIKIDDSVHRIDEDRVWISENEKPVSGYHWLSQKYSPSKMNEPLILLTIYFSSTYSIHDNGSYYLKDFRPEDNFNYYIFTITFYDYDITKK</sequence>